<name>A0A8S5M030_9CAUD</name>
<protein>
    <submittedName>
        <fullName evidence="1">Uncharacterized protein</fullName>
    </submittedName>
</protein>
<sequence>MGVRLFWVILHTKIKLATCENKQGGKWWEDVCLIHFVIFLLHRLGCEPIMQTIFNKTSD</sequence>
<reference evidence="1" key="1">
    <citation type="journal article" date="2021" name="Proc. Natl. Acad. Sci. U.S.A.">
        <title>A Catalog of Tens of Thousands of Viruses from Human Metagenomes Reveals Hidden Associations with Chronic Diseases.</title>
        <authorList>
            <person name="Tisza M.J."/>
            <person name="Buck C.B."/>
        </authorList>
    </citation>
    <scope>NUCLEOTIDE SEQUENCE</scope>
    <source>
        <strain evidence="1">Ctzeq1</strain>
    </source>
</reference>
<proteinExistence type="predicted"/>
<organism evidence="1">
    <name type="scientific">Podoviridae sp. ctzeq1</name>
    <dbReference type="NCBI Taxonomy" id="2826597"/>
    <lineage>
        <taxon>Viruses</taxon>
        <taxon>Duplodnaviria</taxon>
        <taxon>Heunggongvirae</taxon>
        <taxon>Uroviricota</taxon>
        <taxon>Caudoviricetes</taxon>
    </lineage>
</organism>
<dbReference type="EMBL" id="BK014787">
    <property type="protein sequence ID" value="DAD75673.1"/>
    <property type="molecule type" value="Genomic_DNA"/>
</dbReference>
<evidence type="ECO:0000313" key="1">
    <source>
        <dbReference type="EMBL" id="DAD75673.1"/>
    </source>
</evidence>
<accession>A0A8S5M030</accession>